<name>A0A7W2TU53_9GAMM</name>
<comment type="caution">
    <text evidence="5">The sequence shown here is derived from an EMBL/GenBank/DDBJ whole genome shotgun (WGS) entry which is preliminary data.</text>
</comment>
<dbReference type="SMART" id="SM00327">
    <property type="entry name" value="VWA"/>
    <property type="match status" value="1"/>
</dbReference>
<evidence type="ECO:0000313" key="6">
    <source>
        <dbReference type="Proteomes" id="UP000539350"/>
    </source>
</evidence>
<dbReference type="PANTHER" id="PTHR22550:SF14">
    <property type="entry name" value="VWFA DOMAIN-CONTAINING PROTEIN"/>
    <property type="match status" value="1"/>
</dbReference>
<accession>A0A7W2TU53</accession>
<feature type="compositionally biased region" description="Low complexity" evidence="2">
    <location>
        <begin position="504"/>
        <end position="517"/>
    </location>
</feature>
<feature type="compositionally biased region" description="Acidic residues" evidence="2">
    <location>
        <begin position="534"/>
        <end position="543"/>
    </location>
</feature>
<keyword evidence="3" id="KW-0812">Transmembrane</keyword>
<dbReference type="SUPFAM" id="SSF53300">
    <property type="entry name" value="vWA-like"/>
    <property type="match status" value="1"/>
</dbReference>
<evidence type="ECO:0000256" key="2">
    <source>
        <dbReference type="SAM" id="MobiDB-lite"/>
    </source>
</evidence>
<dbReference type="PROSITE" id="PS50234">
    <property type="entry name" value="VWFA"/>
    <property type="match status" value="1"/>
</dbReference>
<organism evidence="5 6">
    <name type="scientific">Sediminihaliea albiluteola</name>
    <dbReference type="NCBI Taxonomy" id="2758564"/>
    <lineage>
        <taxon>Bacteria</taxon>
        <taxon>Pseudomonadati</taxon>
        <taxon>Pseudomonadota</taxon>
        <taxon>Gammaproteobacteria</taxon>
        <taxon>Cellvibrionales</taxon>
        <taxon>Halieaceae</taxon>
        <taxon>Sediminihaliea</taxon>
    </lineage>
</organism>
<dbReference type="InterPro" id="IPR050768">
    <property type="entry name" value="UPF0353/GerABKA_families"/>
</dbReference>
<dbReference type="InterPro" id="IPR036465">
    <property type="entry name" value="vWFA_dom_sf"/>
</dbReference>
<dbReference type="PROSITE" id="PS50293">
    <property type="entry name" value="TPR_REGION"/>
    <property type="match status" value="1"/>
</dbReference>
<feature type="transmembrane region" description="Helical" evidence="3">
    <location>
        <begin position="53"/>
        <end position="73"/>
    </location>
</feature>
<keyword evidence="6" id="KW-1185">Reference proteome</keyword>
<dbReference type="InterPro" id="IPR002035">
    <property type="entry name" value="VWF_A"/>
</dbReference>
<feature type="compositionally biased region" description="Low complexity" evidence="2">
    <location>
        <begin position="466"/>
        <end position="495"/>
    </location>
</feature>
<feature type="region of interest" description="Disordered" evidence="2">
    <location>
        <begin position="447"/>
        <end position="605"/>
    </location>
</feature>
<reference evidence="5 6" key="1">
    <citation type="submission" date="2020-07" db="EMBL/GenBank/DDBJ databases">
        <title>Halieaceae bacterium, F7430, whole genome shotgun sequencing project.</title>
        <authorList>
            <person name="Jiang S."/>
            <person name="Liu Z.W."/>
            <person name="Du Z.J."/>
        </authorList>
    </citation>
    <scope>NUCLEOTIDE SEQUENCE [LARGE SCALE GENOMIC DNA]</scope>
    <source>
        <strain evidence="5 6">F7430</strain>
    </source>
</reference>
<proteinExistence type="predicted"/>
<feature type="transmembrane region" description="Helical" evidence="3">
    <location>
        <begin position="5"/>
        <end position="22"/>
    </location>
</feature>
<feature type="compositionally biased region" description="Low complexity" evidence="2">
    <location>
        <begin position="547"/>
        <end position="558"/>
    </location>
</feature>
<dbReference type="Proteomes" id="UP000539350">
    <property type="component" value="Unassembled WGS sequence"/>
</dbReference>
<feature type="transmembrane region" description="Helical" evidence="3">
    <location>
        <begin position="305"/>
        <end position="332"/>
    </location>
</feature>
<evidence type="ECO:0000259" key="4">
    <source>
        <dbReference type="PROSITE" id="PS50234"/>
    </source>
</evidence>
<feature type="domain" description="VWFA" evidence="4">
    <location>
        <begin position="86"/>
        <end position="290"/>
    </location>
</feature>
<dbReference type="Gene3D" id="1.25.40.10">
    <property type="entry name" value="Tetratricopeptide repeat domain"/>
    <property type="match status" value="1"/>
</dbReference>
<feature type="compositionally biased region" description="Low complexity" evidence="2">
    <location>
        <begin position="448"/>
        <end position="458"/>
    </location>
</feature>
<dbReference type="Pfam" id="PF13519">
    <property type="entry name" value="VWA_2"/>
    <property type="match status" value="1"/>
</dbReference>
<dbReference type="PANTHER" id="PTHR22550">
    <property type="entry name" value="SPORE GERMINATION PROTEIN"/>
    <property type="match status" value="1"/>
</dbReference>
<evidence type="ECO:0000256" key="3">
    <source>
        <dbReference type="SAM" id="Phobius"/>
    </source>
</evidence>
<protein>
    <submittedName>
        <fullName evidence="5">VWA domain-containing protein</fullName>
    </submittedName>
</protein>
<keyword evidence="3" id="KW-0472">Membrane</keyword>
<feature type="compositionally biased region" description="Basic and acidic residues" evidence="2">
    <location>
        <begin position="559"/>
        <end position="591"/>
    </location>
</feature>
<gene>
    <name evidence="5" type="ORF">H2508_02525</name>
</gene>
<evidence type="ECO:0000256" key="1">
    <source>
        <dbReference type="PROSITE-ProRule" id="PRU00339"/>
    </source>
</evidence>
<keyword evidence="3" id="KW-1133">Transmembrane helix</keyword>
<dbReference type="SUPFAM" id="SSF48452">
    <property type="entry name" value="TPR-like"/>
    <property type="match status" value="1"/>
</dbReference>
<dbReference type="AlphaFoldDB" id="A0A7W2TU53"/>
<dbReference type="SMART" id="SM00028">
    <property type="entry name" value="TPR"/>
    <property type="match status" value="1"/>
</dbReference>
<keyword evidence="1" id="KW-0802">TPR repeat</keyword>
<feature type="repeat" description="TPR" evidence="1">
    <location>
        <begin position="400"/>
        <end position="433"/>
    </location>
</feature>
<dbReference type="PROSITE" id="PS50005">
    <property type="entry name" value="TPR"/>
    <property type="match status" value="1"/>
</dbReference>
<evidence type="ECO:0000313" key="5">
    <source>
        <dbReference type="EMBL" id="MBA6411983.1"/>
    </source>
</evidence>
<dbReference type="EMBL" id="JACFXU010000013">
    <property type="protein sequence ID" value="MBA6411983.1"/>
    <property type="molecule type" value="Genomic_DNA"/>
</dbReference>
<dbReference type="InterPro" id="IPR011990">
    <property type="entry name" value="TPR-like_helical_dom_sf"/>
</dbReference>
<dbReference type="Pfam" id="PF00515">
    <property type="entry name" value="TPR_1"/>
    <property type="match status" value="1"/>
</dbReference>
<dbReference type="Gene3D" id="3.40.50.410">
    <property type="entry name" value="von Willebrand factor, type A domain"/>
    <property type="match status" value="1"/>
</dbReference>
<feature type="compositionally biased region" description="Polar residues" evidence="2">
    <location>
        <begin position="592"/>
        <end position="605"/>
    </location>
</feature>
<dbReference type="InterPro" id="IPR019734">
    <property type="entry name" value="TPR_rpt"/>
</dbReference>
<sequence length="605" mass="66882">MRPEWLWALLPCAVLFIALWYSRKRAGSWSSVIAPELLQHLVGEQAAIRQRNYLPWILIAWLLAVVALVGPSVSKIQQPVHQREAALLLVLDLSYSMKAADVAPSRIDRARQNIIDLLQERDEGQTGLIAFAGDAHVVTPLTDDHPTIINLLPALNPDMMPVPGSDAQSAIELALELLKSGGIIGGRIVLLTDGVSASQTSSIAEAVQDAGAELIVMGVGTANGAPLPLPGGGFVKDSQGAIVMPGLDSESLTKLARRAGGRYLPLELAMNPEDLAALANNELLPGQERLTSSSRRADHWQDQGYFLVLLLLPLVLVLFRRGLLFTLVPLFFVLEPHSAQAQSWDSLWLTADQQGVRALEQGELERAQQLFDNPAWAGTAAYQNGDYEAAVENFSSGDSADDWYNRGNALARSGQLDQAIEAYRQSLAIKPDQADAQNNIELLEQLKQQQEQQEQQDSSSEDADNQDQQQNQDQGQDQEQSQGDQDSQDAQQNNEPSEQQASKQNEPQDSSQQQAQDQDQDSEQNDEADKASQEPEEQAQQEDAEARAQQEQAQASPEQAERDQAMEQWLRRVPDDPSGLLREKFRYESRQRQQQGIKPNNESYW</sequence>